<feature type="compositionally biased region" description="Polar residues" evidence="1">
    <location>
        <begin position="236"/>
        <end position="261"/>
    </location>
</feature>
<keyword evidence="2" id="KW-0472">Membrane</keyword>
<keyword evidence="2" id="KW-1133">Transmembrane helix</keyword>
<feature type="compositionally biased region" description="Basic and acidic residues" evidence="1">
    <location>
        <begin position="191"/>
        <end position="203"/>
    </location>
</feature>
<feature type="transmembrane region" description="Helical" evidence="2">
    <location>
        <begin position="343"/>
        <end position="363"/>
    </location>
</feature>
<keyword evidence="4" id="KW-1185">Reference proteome</keyword>
<feature type="compositionally biased region" description="Polar residues" evidence="1">
    <location>
        <begin position="1"/>
        <end position="25"/>
    </location>
</feature>
<feature type="region of interest" description="Disordered" evidence="1">
    <location>
        <begin position="63"/>
        <end position="107"/>
    </location>
</feature>
<feature type="compositionally biased region" description="Basic and acidic residues" evidence="1">
    <location>
        <begin position="73"/>
        <end position="86"/>
    </location>
</feature>
<proteinExistence type="predicted"/>
<gene>
    <name evidence="3" type="ORF">Fcan01_07110</name>
</gene>
<name>A0A226EIW9_FOLCA</name>
<reference evidence="3 4" key="1">
    <citation type="submission" date="2015-12" db="EMBL/GenBank/DDBJ databases">
        <title>The genome of Folsomia candida.</title>
        <authorList>
            <person name="Faddeeva A."/>
            <person name="Derks M.F."/>
            <person name="Anvar Y."/>
            <person name="Smit S."/>
            <person name="Van Straalen N."/>
            <person name="Roelofs D."/>
        </authorList>
    </citation>
    <scope>NUCLEOTIDE SEQUENCE [LARGE SCALE GENOMIC DNA]</scope>
    <source>
        <strain evidence="3 4">VU population</strain>
        <tissue evidence="3">Whole body</tissue>
    </source>
</reference>
<feature type="region of interest" description="Disordered" evidence="1">
    <location>
        <begin position="169"/>
        <end position="275"/>
    </location>
</feature>
<comment type="caution">
    <text evidence="3">The sequence shown here is derived from an EMBL/GenBank/DDBJ whole genome shotgun (WGS) entry which is preliminary data.</text>
</comment>
<accession>A0A226EIW9</accession>
<feature type="compositionally biased region" description="Polar residues" evidence="1">
    <location>
        <begin position="91"/>
        <end position="107"/>
    </location>
</feature>
<organism evidence="3 4">
    <name type="scientific">Folsomia candida</name>
    <name type="common">Springtail</name>
    <dbReference type="NCBI Taxonomy" id="158441"/>
    <lineage>
        <taxon>Eukaryota</taxon>
        <taxon>Metazoa</taxon>
        <taxon>Ecdysozoa</taxon>
        <taxon>Arthropoda</taxon>
        <taxon>Hexapoda</taxon>
        <taxon>Collembola</taxon>
        <taxon>Entomobryomorpha</taxon>
        <taxon>Isotomoidea</taxon>
        <taxon>Isotomidae</taxon>
        <taxon>Proisotominae</taxon>
        <taxon>Folsomia</taxon>
    </lineage>
</organism>
<dbReference type="Proteomes" id="UP000198287">
    <property type="component" value="Unassembled WGS sequence"/>
</dbReference>
<protein>
    <submittedName>
        <fullName evidence="3">Uncharacterized protein</fullName>
    </submittedName>
</protein>
<feature type="compositionally biased region" description="Polar residues" evidence="1">
    <location>
        <begin position="207"/>
        <end position="216"/>
    </location>
</feature>
<evidence type="ECO:0000256" key="2">
    <source>
        <dbReference type="SAM" id="Phobius"/>
    </source>
</evidence>
<evidence type="ECO:0000313" key="3">
    <source>
        <dbReference type="EMBL" id="OXA57240.1"/>
    </source>
</evidence>
<evidence type="ECO:0000256" key="1">
    <source>
        <dbReference type="SAM" id="MobiDB-lite"/>
    </source>
</evidence>
<dbReference type="AlphaFoldDB" id="A0A226EIW9"/>
<sequence>MSQARTTPPRTGRDQPQLQEIASTESVEKSFPAGKIRHSIQHHISERRTSSFTYKSVADTHVDQAQNIPPSQKRKEREHPFNDGKRVFRNNGGSSKNVIPTAGQTPNQLMANNNHTPTPITPNDHRCHCSAGVQKYCLQEKSPYCVCTYNKNGDSNDKPCCPQNPKVVEKHGGDGGGVPIGSKLYTNGERSQNRNRDKHRDCVDGTLGQTNPSNYKPTGAGRRSIDRDTQRPPAATNVQPPESPSSEMTVLQPHNNSNAVNSLKGRGMSRKEQSIEPLSRIGTSASLDTVAQDPFLTNKSSARKAERQATRESLRTMNIWSSDEVSSSRSQYITENSYGYGKLLWWLLILLILWLTLLTIFIFNPGSIGLLSMAKLKLEECADIMYTEVRP</sequence>
<keyword evidence="2" id="KW-0812">Transmembrane</keyword>
<evidence type="ECO:0000313" key="4">
    <source>
        <dbReference type="Proteomes" id="UP000198287"/>
    </source>
</evidence>
<feature type="region of interest" description="Disordered" evidence="1">
    <location>
        <begin position="1"/>
        <end position="51"/>
    </location>
</feature>
<dbReference type="EMBL" id="LNIX01000003">
    <property type="protein sequence ID" value="OXA57240.1"/>
    <property type="molecule type" value="Genomic_DNA"/>
</dbReference>